<organism evidence="1 2">
    <name type="scientific">Parageobacillus toebii</name>
    <dbReference type="NCBI Taxonomy" id="153151"/>
    <lineage>
        <taxon>Bacteria</taxon>
        <taxon>Bacillati</taxon>
        <taxon>Bacillota</taxon>
        <taxon>Bacilli</taxon>
        <taxon>Bacillales</taxon>
        <taxon>Anoxybacillaceae</taxon>
        <taxon>Parageobacillus</taxon>
    </lineage>
</organism>
<reference evidence="1 2" key="1">
    <citation type="submission" date="2016-01" db="EMBL/GenBank/DDBJ databases">
        <title>Draft Genome Sequences of Seven Thermophilic Sporeformers Isolated from Foods.</title>
        <authorList>
            <person name="Berendsen E.M."/>
            <person name="Wells-Bennik M.H."/>
            <person name="Krawcyk A.O."/>
            <person name="De Jong A."/>
            <person name="Holsappel S."/>
            <person name="Eijlander R.T."/>
            <person name="Kuipers O.P."/>
        </authorList>
    </citation>
    <scope>NUCLEOTIDE SEQUENCE [LARGE SCALE GENOMIC DNA]</scope>
    <source>
        <strain evidence="1 2">B4110</strain>
    </source>
</reference>
<protein>
    <submittedName>
        <fullName evidence="1">Uncharacterized protein</fullName>
    </submittedName>
</protein>
<name>A0A150N6W1_9BACL</name>
<dbReference type="EMBL" id="LQYW01000013">
    <property type="protein sequence ID" value="KYD32450.1"/>
    <property type="molecule type" value="Genomic_DNA"/>
</dbReference>
<evidence type="ECO:0000313" key="1">
    <source>
        <dbReference type="EMBL" id="KYD32450.1"/>
    </source>
</evidence>
<dbReference type="PATRIC" id="fig|153151.4.peg.443"/>
<dbReference type="AlphaFoldDB" id="A0A150N6W1"/>
<dbReference type="Proteomes" id="UP000075324">
    <property type="component" value="Unassembled WGS sequence"/>
</dbReference>
<proteinExistence type="predicted"/>
<accession>A0A150N6W1</accession>
<comment type="caution">
    <text evidence="1">The sequence shown here is derived from an EMBL/GenBank/DDBJ whole genome shotgun (WGS) entry which is preliminary data.</text>
</comment>
<evidence type="ECO:0000313" key="2">
    <source>
        <dbReference type="Proteomes" id="UP000075324"/>
    </source>
</evidence>
<sequence>MLVSSVIHLYICFYLTYEELKLSRFAVKIPGVCWFLSYL</sequence>
<gene>
    <name evidence="1" type="ORF">B4110_0339</name>
</gene>